<keyword evidence="2" id="KW-1185">Reference proteome</keyword>
<evidence type="ECO:0000313" key="1">
    <source>
        <dbReference type="EMBL" id="KAK8559043.1"/>
    </source>
</evidence>
<gene>
    <name evidence="1" type="ORF">V6N12_042331</name>
</gene>
<reference evidence="1 2" key="1">
    <citation type="journal article" date="2024" name="G3 (Bethesda)">
        <title>Genome assembly of Hibiscus sabdariffa L. provides insights into metabolisms of medicinal natural products.</title>
        <authorList>
            <person name="Kim T."/>
        </authorList>
    </citation>
    <scope>NUCLEOTIDE SEQUENCE [LARGE SCALE GENOMIC DNA]</scope>
    <source>
        <strain evidence="1">TK-2024</strain>
        <tissue evidence="1">Old leaves</tissue>
    </source>
</reference>
<evidence type="ECO:0000313" key="2">
    <source>
        <dbReference type="Proteomes" id="UP001472677"/>
    </source>
</evidence>
<organism evidence="1 2">
    <name type="scientific">Hibiscus sabdariffa</name>
    <name type="common">roselle</name>
    <dbReference type="NCBI Taxonomy" id="183260"/>
    <lineage>
        <taxon>Eukaryota</taxon>
        <taxon>Viridiplantae</taxon>
        <taxon>Streptophyta</taxon>
        <taxon>Embryophyta</taxon>
        <taxon>Tracheophyta</taxon>
        <taxon>Spermatophyta</taxon>
        <taxon>Magnoliopsida</taxon>
        <taxon>eudicotyledons</taxon>
        <taxon>Gunneridae</taxon>
        <taxon>Pentapetalae</taxon>
        <taxon>rosids</taxon>
        <taxon>malvids</taxon>
        <taxon>Malvales</taxon>
        <taxon>Malvaceae</taxon>
        <taxon>Malvoideae</taxon>
        <taxon>Hibiscus</taxon>
    </lineage>
</organism>
<name>A0ABR2EEG7_9ROSI</name>
<accession>A0ABR2EEG7</accession>
<dbReference type="EMBL" id="JBBPBM010000015">
    <property type="protein sequence ID" value="KAK8559043.1"/>
    <property type="molecule type" value="Genomic_DNA"/>
</dbReference>
<sequence length="165" mass="18638">MVSKVREWNVTVKRSRRSSRVFEVAKVVEWKSEKVDWWNVDCFGRFCPCELDPKCKVRSCRVREWKPGLSDSLRGRDSYPKAEKVLIVHDEGPIFGIYGVIQFRASASTSKGSSEPKLKEAYVGSKEHLLVAVGKVVLTAGKCTDKGIIVTFHAVKCTRILHPTL</sequence>
<proteinExistence type="predicted"/>
<protein>
    <submittedName>
        <fullName evidence="1">Uncharacterized protein</fullName>
    </submittedName>
</protein>
<comment type="caution">
    <text evidence="1">The sequence shown here is derived from an EMBL/GenBank/DDBJ whole genome shotgun (WGS) entry which is preliminary data.</text>
</comment>
<dbReference type="Proteomes" id="UP001472677">
    <property type="component" value="Unassembled WGS sequence"/>
</dbReference>